<evidence type="ECO:0000313" key="3">
    <source>
        <dbReference type="Proteomes" id="UP000255129"/>
    </source>
</evidence>
<reference evidence="2 3" key="1">
    <citation type="submission" date="2018-06" db="EMBL/GenBank/DDBJ databases">
        <authorList>
            <consortium name="Pathogen Informatics"/>
            <person name="Doyle S."/>
        </authorList>
    </citation>
    <scope>NUCLEOTIDE SEQUENCE [LARGE SCALE GENOMIC DNA]</scope>
    <source>
        <strain evidence="2 3">NCTC12026</strain>
    </source>
</reference>
<dbReference type="CDD" id="cd00198">
    <property type="entry name" value="vWFA"/>
    <property type="match status" value="1"/>
</dbReference>
<dbReference type="EMBL" id="UGUA01000002">
    <property type="protein sequence ID" value="SUC34613.1"/>
    <property type="molecule type" value="Genomic_DNA"/>
</dbReference>
<name>A0A379G1T9_9GAMM</name>
<dbReference type="InterPro" id="IPR002035">
    <property type="entry name" value="VWF_A"/>
</dbReference>
<dbReference type="RefSeq" id="WP_181874999.1">
    <property type="nucleotide sequence ID" value="NZ_UGUA01000002.1"/>
</dbReference>
<dbReference type="Pfam" id="PF17963">
    <property type="entry name" value="Big_9"/>
    <property type="match status" value="10"/>
</dbReference>
<proteinExistence type="predicted"/>
<evidence type="ECO:0000259" key="1">
    <source>
        <dbReference type="PROSITE" id="PS50234"/>
    </source>
</evidence>
<dbReference type="SUPFAM" id="SSF53300">
    <property type="entry name" value="vWA-like"/>
    <property type="match status" value="1"/>
</dbReference>
<dbReference type="Proteomes" id="UP000255129">
    <property type="component" value="Unassembled WGS sequence"/>
</dbReference>
<evidence type="ECO:0000313" key="2">
    <source>
        <dbReference type="EMBL" id="SUC34613.1"/>
    </source>
</evidence>
<dbReference type="Gene3D" id="2.60.40.10">
    <property type="entry name" value="Immunoglobulins"/>
    <property type="match status" value="2"/>
</dbReference>
<dbReference type="Gene3D" id="2.60.40.2810">
    <property type="match status" value="7"/>
</dbReference>
<dbReference type="PANTHER" id="PTHR34720:SF9">
    <property type="entry name" value="BLR4714 PROTEIN"/>
    <property type="match status" value="1"/>
</dbReference>
<protein>
    <submittedName>
        <fullName evidence="2">Predicted integral membrane protein linked to a cation pump</fullName>
    </submittedName>
</protein>
<organism evidence="2 3">
    <name type="scientific">Providencia rustigianii</name>
    <dbReference type="NCBI Taxonomy" id="158850"/>
    <lineage>
        <taxon>Bacteria</taxon>
        <taxon>Pseudomonadati</taxon>
        <taxon>Pseudomonadota</taxon>
        <taxon>Gammaproteobacteria</taxon>
        <taxon>Enterobacterales</taxon>
        <taxon>Morganellaceae</taxon>
        <taxon>Providencia</taxon>
    </lineage>
</organism>
<accession>A0A379G1T9</accession>
<sequence>MSTKKISIKVNNSKETIEQYSVTGGENGAGKLKQPLHINAQKDVNYLLVDEETQFAPENIAVKRVDKNLVIAFEGGDVENPDLIIENYFADNGAIGYQDGSSNLIIGQYENGQYFPYVPESAVKADAISQLADGQAAGQAIGGDALPPIWAFNPWWLAALVPLIGIPAVAISGGGGGGGHSKVVDHAPIAGDDSAHAKHNTPVAIHVTANDSDVDGDLNPNSIRIVKEGSKGTVAIGKDGKIIYTPNKGEYGVDTVTYVVKDKAGHESNVATITINIDAAPEAKDDTAATKESKPVTIDMENNYSDKDGDVDHSSLEIRTNGGKGFAKFVNGKLVYQPNKGEVGTDTITYTVTDKNGNVSEDVTITINIDAPPVANDDSAKANKATPVELDVLVNDTDLDGDIDPTTLEVVGEPTKGTVKVVDGKLVYTANPEATGQDTITYLVKDKNGNVSNKATVTIDITEPPVANKDEAETRHNTPVEIDITANDTDRDGDLDKSSVVITHPGTKGTVTIGENGKLTYTPNPGEHGTDTITYQIKDKAGNISNEATITVKIDAAPVATNDKTDTRHNTPVEIDITVNDTDTDGDLDKNSVLITQPGSKGTVTIGEDGKLTYTPNKGEHGTDTITYQIKDKNGNVSNTATVTVVIDAPPVANDDLAKANKATPVELDVLVNDTDLDGDIDPTTLEVVGEPTKGTVKVVDGKLVYTANTDETGQDTITYLVKDKNGNVSNKATVTIDITEPPVANKDEAETRHNTPVDIDITVNDTDLDGDLDKNSVVITNPGTKGTVTIGENGKLTYTPNKGEHGTDTIKYTIKDSAGNVSNEAIVTIEIDAPPVATDDTAKANKATPVELDVLVNDTDLDGDIDPTTLEVVGEPTKGSVKVVDGKLVYTANPEATGQDTITYLVKDKNGNVSNKATVTVVINEPPVAEADNARANKSVPTTIDVLGNDFEPDLDDEIDPTTLSIVDKPAQGTVSIVNGKLVYTPNADAKGTDTITYTVKDKQGNISNTATVTIVINEPPVAGNDHGQTKQGVPTVIDVLNNDEDPDGELDKSTLHIEKNGSKGTATFDADGKLIYTPKPGATGQDTITYTVKDNDGKVSNIATVTIDIAPTQTTPTEVFEKGLRTDGTAGSSAIVADGVVILANPDDKPVVEQDIQITKPTTELTSGGKPIAWESTDNGFVGKDAGGKDVITLTTNSSTENGQTKVGYEVTLKGLVDHPVGKESLNIEFGVKNGNDEVKTEIVVHDDKPEAANVELSVEPPSENTFYANLIISLDLSSSMGKDDSGIQNSNSSGMKTRYDAALDSIDSLLNSYEERLNSADAGEVRVSINGFAKKASAIGAEVGYPMDQPYWCTIAEARKIVEGLRGYEALRPDWGVIGVDTNYDAALQQVISIFQKTSSSGMEPIDAKNIDGKLDNTLFVITDGIPNFGNQDYTQQKGAGAGIDPTSPEGYVPGSPTSDIGEDNWKSFLTEKGIRSVAIGIGQDMLKSSNGKTGEEFIKPIAFDGQKGENNDANDVIVLKDMSSLGNILSKYVPNENTIESNFAEGSDGKTTLSFGADGKSSISIDVDGVTYTYDANKGTITSNGTDKSKWADFGEGEVAIKTDAGGLLSISLGDKNFGHLTYRPGATRPTGMTEEKFTLTLTDKDGTSSKPTITVDISKLKESGNTGLNDTDLTALKLFSPESAMELHGVDTDVNATSSHSTGFMNSSLDALQETQHAMI</sequence>
<feature type="domain" description="VWFA" evidence="1">
    <location>
        <begin position="1272"/>
        <end position="1536"/>
    </location>
</feature>
<dbReference type="PROSITE" id="PS50234">
    <property type="entry name" value="VWFA"/>
    <property type="match status" value="1"/>
</dbReference>
<gene>
    <name evidence="2" type="ORF">NCTC12026_00961</name>
</gene>
<dbReference type="Gene3D" id="2.60.40.3440">
    <property type="match status" value="1"/>
</dbReference>
<dbReference type="InterPro" id="IPR036465">
    <property type="entry name" value="vWFA_dom_sf"/>
</dbReference>
<dbReference type="PANTHER" id="PTHR34720">
    <property type="entry name" value="MICROCYSTIN DEPENDENT PROTEIN"/>
    <property type="match status" value="1"/>
</dbReference>
<dbReference type="InterPro" id="IPR013783">
    <property type="entry name" value="Ig-like_fold"/>
</dbReference>
<dbReference type="NCBIfam" id="NF012211">
    <property type="entry name" value="tand_rpt_95"/>
    <property type="match status" value="10"/>
</dbReference>